<keyword evidence="5" id="KW-0788">Thiol protease</keyword>
<evidence type="ECO:0000256" key="1">
    <source>
        <dbReference type="ARBA" id="ARBA00007074"/>
    </source>
</evidence>
<keyword evidence="3" id="KW-0732">Signal</keyword>
<dbReference type="InterPro" id="IPR038765">
    <property type="entry name" value="Papain-like_cys_pep_sf"/>
</dbReference>
<dbReference type="Gene3D" id="3.90.1720.10">
    <property type="entry name" value="endopeptidase domain like (from Nostoc punctiforme)"/>
    <property type="match status" value="1"/>
</dbReference>
<comment type="similarity">
    <text evidence="1">Belongs to the peptidase C40 family.</text>
</comment>
<accession>A0ABY5E518</accession>
<feature type="coiled-coil region" evidence="6">
    <location>
        <begin position="49"/>
        <end position="76"/>
    </location>
</feature>
<keyword evidence="2" id="KW-0645">Protease</keyword>
<dbReference type="Proteomes" id="UP001060012">
    <property type="component" value="Chromosome"/>
</dbReference>
<feature type="domain" description="NlpC/P60" evidence="7">
    <location>
        <begin position="76"/>
        <end position="196"/>
    </location>
</feature>
<evidence type="ECO:0000256" key="4">
    <source>
        <dbReference type="ARBA" id="ARBA00022801"/>
    </source>
</evidence>
<proteinExistence type="inferred from homology"/>
<dbReference type="PROSITE" id="PS51935">
    <property type="entry name" value="NLPC_P60"/>
    <property type="match status" value="1"/>
</dbReference>
<sequence length="199" mass="23348">MIRNLSFFIFITLFFSACNSTKTLAYKETSNQNINKQIEALKHFEPETIKEVKLEETKLEQEIEQEEIQKQLSNDEIIKNSLMEFYTEWKGVKYKFGGNSKRGIDCSAFTQRIFKEKFNIKIPRSTRTQVKVGEKIKKSQLKLGDLVFFKTGKIDRHVGVYMGDGNFMHASIKGVKFTKLNKAFYKKAYWTSRRIIKDL</sequence>
<evidence type="ECO:0000256" key="6">
    <source>
        <dbReference type="SAM" id="Coils"/>
    </source>
</evidence>
<dbReference type="InterPro" id="IPR052062">
    <property type="entry name" value="Murein_DD/LD_carboxypeptidase"/>
</dbReference>
<dbReference type="RefSeq" id="WP_254577004.1">
    <property type="nucleotide sequence ID" value="NZ_CP100595.1"/>
</dbReference>
<dbReference type="PANTHER" id="PTHR47360">
    <property type="entry name" value="MUREIN DD-ENDOPEPTIDASE MEPS/MUREIN LD-CARBOXYPEPTIDASE"/>
    <property type="match status" value="1"/>
</dbReference>
<dbReference type="Pfam" id="PF00877">
    <property type="entry name" value="NLPC_P60"/>
    <property type="match status" value="1"/>
</dbReference>
<evidence type="ECO:0000313" key="9">
    <source>
        <dbReference type="Proteomes" id="UP001060012"/>
    </source>
</evidence>
<dbReference type="PROSITE" id="PS51257">
    <property type="entry name" value="PROKAR_LIPOPROTEIN"/>
    <property type="match status" value="1"/>
</dbReference>
<dbReference type="EMBL" id="CP100595">
    <property type="protein sequence ID" value="UTJ06825.1"/>
    <property type="molecule type" value="Genomic_DNA"/>
</dbReference>
<evidence type="ECO:0000256" key="3">
    <source>
        <dbReference type="ARBA" id="ARBA00022729"/>
    </source>
</evidence>
<organism evidence="8 9">
    <name type="scientific">Arcobacter roscoffensis</name>
    <dbReference type="NCBI Taxonomy" id="2961520"/>
    <lineage>
        <taxon>Bacteria</taxon>
        <taxon>Pseudomonadati</taxon>
        <taxon>Campylobacterota</taxon>
        <taxon>Epsilonproteobacteria</taxon>
        <taxon>Campylobacterales</taxon>
        <taxon>Arcobacteraceae</taxon>
        <taxon>Arcobacter</taxon>
    </lineage>
</organism>
<evidence type="ECO:0000313" key="8">
    <source>
        <dbReference type="EMBL" id="UTJ06825.1"/>
    </source>
</evidence>
<evidence type="ECO:0000256" key="2">
    <source>
        <dbReference type="ARBA" id="ARBA00022670"/>
    </source>
</evidence>
<keyword evidence="4" id="KW-0378">Hydrolase</keyword>
<evidence type="ECO:0000259" key="7">
    <source>
        <dbReference type="PROSITE" id="PS51935"/>
    </source>
</evidence>
<gene>
    <name evidence="8" type="ORF">NJU99_01695</name>
</gene>
<keyword evidence="6" id="KW-0175">Coiled coil</keyword>
<protein>
    <submittedName>
        <fullName evidence="8">NlpC/P60 family protein</fullName>
    </submittedName>
</protein>
<keyword evidence="9" id="KW-1185">Reference proteome</keyword>
<name>A0ABY5E518_9BACT</name>
<dbReference type="InterPro" id="IPR000064">
    <property type="entry name" value="NLP_P60_dom"/>
</dbReference>
<evidence type="ECO:0000256" key="5">
    <source>
        <dbReference type="ARBA" id="ARBA00022807"/>
    </source>
</evidence>
<reference evidence="8" key="1">
    <citation type="submission" date="2022-07" db="EMBL/GenBank/DDBJ databases">
        <title>Arcobacter roscoffensis sp. nov., a marine bacterium isolated from coastal seawater collected from Roscoff, France.</title>
        <authorList>
            <person name="Pascual J."/>
            <person name="Lepeaux C."/>
            <person name="Methner A."/>
            <person name="Overmann J."/>
        </authorList>
    </citation>
    <scope>NUCLEOTIDE SEQUENCE</scope>
    <source>
        <strain evidence="8">ARW1-2F2</strain>
    </source>
</reference>
<dbReference type="SUPFAM" id="SSF54001">
    <property type="entry name" value="Cysteine proteinases"/>
    <property type="match status" value="1"/>
</dbReference>
<dbReference type="PANTHER" id="PTHR47360:SF1">
    <property type="entry name" value="ENDOPEPTIDASE NLPC-RELATED"/>
    <property type="match status" value="1"/>
</dbReference>